<organism evidence="2 3">
    <name type="scientific">Kineosporia succinea</name>
    <dbReference type="NCBI Taxonomy" id="84632"/>
    <lineage>
        <taxon>Bacteria</taxon>
        <taxon>Bacillati</taxon>
        <taxon>Actinomycetota</taxon>
        <taxon>Actinomycetes</taxon>
        <taxon>Kineosporiales</taxon>
        <taxon>Kineosporiaceae</taxon>
        <taxon>Kineosporia</taxon>
    </lineage>
</organism>
<dbReference type="EMBL" id="JAUSQZ010000001">
    <property type="protein sequence ID" value="MDP9830670.1"/>
    <property type="molecule type" value="Genomic_DNA"/>
</dbReference>
<dbReference type="RefSeq" id="WP_307249734.1">
    <property type="nucleotide sequence ID" value="NZ_JAUSQZ010000001.1"/>
</dbReference>
<reference evidence="2 3" key="1">
    <citation type="submission" date="2023-07" db="EMBL/GenBank/DDBJ databases">
        <title>Sequencing the genomes of 1000 actinobacteria strains.</title>
        <authorList>
            <person name="Klenk H.-P."/>
        </authorList>
    </citation>
    <scope>NUCLEOTIDE SEQUENCE [LARGE SCALE GENOMIC DNA]</scope>
    <source>
        <strain evidence="2 3">DSM 44388</strain>
    </source>
</reference>
<feature type="compositionally biased region" description="Basic and acidic residues" evidence="1">
    <location>
        <begin position="22"/>
        <end position="31"/>
    </location>
</feature>
<dbReference type="Proteomes" id="UP001235712">
    <property type="component" value="Unassembled WGS sequence"/>
</dbReference>
<evidence type="ECO:0000256" key="1">
    <source>
        <dbReference type="SAM" id="MobiDB-lite"/>
    </source>
</evidence>
<feature type="region of interest" description="Disordered" evidence="1">
    <location>
        <begin position="1"/>
        <end position="33"/>
    </location>
</feature>
<sequence length="70" mass="7682">MEISSRPSVRRLARRALAAKGRPADSSDLRWEPSAVVRPHTGVDVSRSDDPGSRLARLRAIRDHLVADPA</sequence>
<gene>
    <name evidence="2" type="ORF">J2S57_006419</name>
</gene>
<evidence type="ECO:0000313" key="3">
    <source>
        <dbReference type="Proteomes" id="UP001235712"/>
    </source>
</evidence>
<protein>
    <submittedName>
        <fullName evidence="2">Uncharacterized protein</fullName>
    </submittedName>
</protein>
<comment type="caution">
    <text evidence="2">The sequence shown here is derived from an EMBL/GenBank/DDBJ whole genome shotgun (WGS) entry which is preliminary data.</text>
</comment>
<evidence type="ECO:0000313" key="2">
    <source>
        <dbReference type="EMBL" id="MDP9830670.1"/>
    </source>
</evidence>
<proteinExistence type="predicted"/>
<name>A0ABT9PES4_9ACTN</name>
<accession>A0ABT9PES4</accession>
<keyword evidence="3" id="KW-1185">Reference proteome</keyword>